<reference evidence="2" key="1">
    <citation type="journal article" date="2014" name="Int. J. Syst. Evol. Microbiol.">
        <title>Complete genome sequence of Corynebacterium casei LMG S-19264T (=DSM 44701T), isolated from a smear-ripened cheese.</title>
        <authorList>
            <consortium name="US DOE Joint Genome Institute (JGI-PGF)"/>
            <person name="Walter F."/>
            <person name="Albersmeier A."/>
            <person name="Kalinowski J."/>
            <person name="Ruckert C."/>
        </authorList>
    </citation>
    <scope>NUCLEOTIDE SEQUENCE</scope>
    <source>
        <strain evidence="2">CGMCC 1.15371</strain>
    </source>
</reference>
<accession>A0A8J2VR69</accession>
<dbReference type="EMBL" id="BMIR01000006">
    <property type="protein sequence ID" value="GGE37673.1"/>
    <property type="molecule type" value="Genomic_DNA"/>
</dbReference>
<sequence length="84" mass="9747">MTRFIALIIILLPIAAAVIGVKLMRDTFFDIVHAPFSHLWSQFIGGLLLFILGIAFVGGWIFYRDRKRNYVADRFHPSKRKKLK</sequence>
<dbReference type="RefSeq" id="WP_188691752.1">
    <property type="nucleotide sequence ID" value="NZ_BMIR01000006.1"/>
</dbReference>
<reference evidence="2" key="2">
    <citation type="submission" date="2020-09" db="EMBL/GenBank/DDBJ databases">
        <authorList>
            <person name="Sun Q."/>
            <person name="Zhou Y."/>
        </authorList>
    </citation>
    <scope>NUCLEOTIDE SEQUENCE</scope>
    <source>
        <strain evidence="2">CGMCC 1.15371</strain>
    </source>
</reference>
<evidence type="ECO:0008006" key="4">
    <source>
        <dbReference type="Google" id="ProtNLM"/>
    </source>
</evidence>
<protein>
    <recommendedName>
        <fullName evidence="4">DUF2627 domain-containing protein</fullName>
    </recommendedName>
</protein>
<gene>
    <name evidence="2" type="ORF">GCM10011391_15630</name>
</gene>
<evidence type="ECO:0000256" key="1">
    <source>
        <dbReference type="SAM" id="Phobius"/>
    </source>
</evidence>
<name>A0A8J2VR69_9BACL</name>
<feature type="transmembrane region" description="Helical" evidence="1">
    <location>
        <begin position="40"/>
        <end position="63"/>
    </location>
</feature>
<keyword evidence="1" id="KW-0472">Membrane</keyword>
<evidence type="ECO:0000313" key="3">
    <source>
        <dbReference type="Proteomes" id="UP000628775"/>
    </source>
</evidence>
<keyword evidence="1" id="KW-1133">Transmembrane helix</keyword>
<evidence type="ECO:0000313" key="2">
    <source>
        <dbReference type="EMBL" id="GGE37673.1"/>
    </source>
</evidence>
<dbReference type="InterPro" id="IPR020138">
    <property type="entry name" value="Uncharacterised_YqzF"/>
</dbReference>
<dbReference type="AlphaFoldDB" id="A0A8J2VR69"/>
<dbReference type="Proteomes" id="UP000628775">
    <property type="component" value="Unassembled WGS sequence"/>
</dbReference>
<keyword evidence="1" id="KW-0812">Transmembrane</keyword>
<keyword evidence="3" id="KW-1185">Reference proteome</keyword>
<comment type="caution">
    <text evidence="2">The sequence shown here is derived from an EMBL/GenBank/DDBJ whole genome shotgun (WGS) entry which is preliminary data.</text>
</comment>
<organism evidence="2 3">
    <name type="scientific">Pullulanibacillus camelliae</name>
    <dbReference type="NCBI Taxonomy" id="1707096"/>
    <lineage>
        <taxon>Bacteria</taxon>
        <taxon>Bacillati</taxon>
        <taxon>Bacillota</taxon>
        <taxon>Bacilli</taxon>
        <taxon>Bacillales</taxon>
        <taxon>Sporolactobacillaceae</taxon>
        <taxon>Pullulanibacillus</taxon>
    </lineage>
</organism>
<proteinExistence type="predicted"/>
<dbReference type="Pfam" id="PF11118">
    <property type="entry name" value="DUF2627"/>
    <property type="match status" value="1"/>
</dbReference>